<sequence>MDQMLTMDKINKINDKYLDSIFFDLDGTLLNSQKQITEKTLLCIKKLQAKGKKVGIITGRPYFFAKYENHLINADFPLIGCNGALIYDFKKNEIIYKNPINKNATIEIFDKLIKNNITFLLYTTEEIFGFYSINEYPNWFNWLNNSINKLPDKFKFKFNAYKYKFNENDFEIQQFDIIKILVIVSDSDLTYVHSFCDELRNIKGIYTIKSQSNVIDIMPNDCSKGEALNMLSKIQNIDLNKTIVFGDEHNDISMFNVSKYSVAMGQANLEIKNAATFITLSNNDDGIYDFFEKIN</sequence>
<dbReference type="Pfam" id="PF08282">
    <property type="entry name" value="Hydrolase_3"/>
    <property type="match status" value="1"/>
</dbReference>
<dbReference type="GO" id="GO:0005829">
    <property type="term" value="C:cytosol"/>
    <property type="evidence" value="ECO:0007669"/>
    <property type="project" value="TreeGrafter"/>
</dbReference>
<dbReference type="SFLD" id="SFLDG01140">
    <property type="entry name" value="C2.B:_Phosphomannomutase_and_P"/>
    <property type="match status" value="1"/>
</dbReference>
<dbReference type="PATRIC" id="fig|1246955.3.peg.208"/>
<dbReference type="eggNOG" id="COG0561">
    <property type="taxonomic scope" value="Bacteria"/>
</dbReference>
<dbReference type="HOGENOM" id="CLU_044146_1_3_14"/>
<dbReference type="AlphaFoldDB" id="L0RV82"/>
<protein>
    <submittedName>
        <fullName evidence="3">HYPOTHETICAL Uncharacterized protein MG265 homolog</fullName>
    </submittedName>
</protein>
<comment type="cofactor">
    <cofactor evidence="1">
        <name>Mg(2+)</name>
        <dbReference type="ChEBI" id="CHEBI:18420"/>
    </cofactor>
</comment>
<dbReference type="STRING" id="1246955.MCYN_0230"/>
<dbReference type="InterPro" id="IPR023214">
    <property type="entry name" value="HAD_sf"/>
</dbReference>
<dbReference type="CDD" id="cd07516">
    <property type="entry name" value="HAD_Pase"/>
    <property type="match status" value="1"/>
</dbReference>
<accession>L0RV82</accession>
<evidence type="ECO:0000313" key="4">
    <source>
        <dbReference type="Proteomes" id="UP000010466"/>
    </source>
</evidence>
<dbReference type="InterPro" id="IPR006379">
    <property type="entry name" value="HAD-SF_hydro_IIB"/>
</dbReference>
<dbReference type="Gene3D" id="3.30.1240.10">
    <property type="match status" value="1"/>
</dbReference>
<dbReference type="NCBIfam" id="TIGR00099">
    <property type="entry name" value="Cof-subfamily"/>
    <property type="match status" value="1"/>
</dbReference>
<evidence type="ECO:0000256" key="2">
    <source>
        <dbReference type="ARBA" id="ARBA00034778"/>
    </source>
</evidence>
<name>L0RV82_MYCC1</name>
<dbReference type="KEGG" id="mcy:MCYN_0230"/>
<dbReference type="EMBL" id="HF559394">
    <property type="protein sequence ID" value="CCP23962.1"/>
    <property type="molecule type" value="Genomic_DNA"/>
</dbReference>
<dbReference type="OrthoDB" id="388395at2"/>
<dbReference type="GO" id="GO:0016791">
    <property type="term" value="F:phosphatase activity"/>
    <property type="evidence" value="ECO:0007669"/>
    <property type="project" value="TreeGrafter"/>
</dbReference>
<comment type="similarity">
    <text evidence="2">Belongs to the HAD-like hydrolase superfamily. Cof family.</text>
</comment>
<keyword evidence="4" id="KW-1185">Reference proteome</keyword>
<dbReference type="SUPFAM" id="SSF56784">
    <property type="entry name" value="HAD-like"/>
    <property type="match status" value="1"/>
</dbReference>
<dbReference type="Gene3D" id="3.40.50.1000">
    <property type="entry name" value="HAD superfamily/HAD-like"/>
    <property type="match status" value="1"/>
</dbReference>
<dbReference type="Proteomes" id="UP000010466">
    <property type="component" value="Chromosome"/>
</dbReference>
<dbReference type="InterPro" id="IPR036412">
    <property type="entry name" value="HAD-like_sf"/>
</dbReference>
<dbReference type="InterPro" id="IPR000150">
    <property type="entry name" value="Cof"/>
</dbReference>
<dbReference type="PANTHER" id="PTHR10000">
    <property type="entry name" value="PHOSPHOSERINE PHOSPHATASE"/>
    <property type="match status" value="1"/>
</dbReference>
<gene>
    <name evidence="3" type="primary">MCYN0230</name>
    <name evidence="3" type="ordered locus">MCYN_0230</name>
</gene>
<dbReference type="GO" id="GO:0000287">
    <property type="term" value="F:magnesium ion binding"/>
    <property type="evidence" value="ECO:0007669"/>
    <property type="project" value="TreeGrafter"/>
</dbReference>
<evidence type="ECO:0000256" key="1">
    <source>
        <dbReference type="ARBA" id="ARBA00001946"/>
    </source>
</evidence>
<proteinExistence type="inferred from homology"/>
<organism evidence="3 4">
    <name type="scientific">Mycoplasmopsis cynos (strain C142)</name>
    <name type="common">Mycoplasma cynos</name>
    <dbReference type="NCBI Taxonomy" id="1246955"/>
    <lineage>
        <taxon>Bacteria</taxon>
        <taxon>Bacillati</taxon>
        <taxon>Mycoplasmatota</taxon>
        <taxon>Mycoplasmoidales</taxon>
        <taxon>Metamycoplasmataceae</taxon>
        <taxon>Mycoplasmopsis</taxon>
    </lineage>
</organism>
<dbReference type="PANTHER" id="PTHR10000:SF8">
    <property type="entry name" value="HAD SUPERFAMILY HYDROLASE-LIKE, TYPE 3"/>
    <property type="match status" value="1"/>
</dbReference>
<evidence type="ECO:0000313" key="3">
    <source>
        <dbReference type="EMBL" id="CCP23962.1"/>
    </source>
</evidence>
<dbReference type="NCBIfam" id="TIGR01484">
    <property type="entry name" value="HAD-SF-IIB"/>
    <property type="match status" value="1"/>
</dbReference>
<dbReference type="SFLD" id="SFLDS00003">
    <property type="entry name" value="Haloacid_Dehalogenase"/>
    <property type="match status" value="1"/>
</dbReference>
<reference evidence="4" key="1">
    <citation type="journal article" date="2013" name="Genome Announc.">
        <title>Complete genome sequence of Mycoplasma cynos strain C142.</title>
        <authorList>
            <person name="Walker C.A."/>
            <person name="Mannering S.A."/>
            <person name="Shields S."/>
            <person name="Blake D.P."/>
            <person name="Brownlie J."/>
        </authorList>
    </citation>
    <scope>NUCLEOTIDE SEQUENCE [LARGE SCALE GENOMIC DNA]</scope>
    <source>
        <strain evidence="4">C142</strain>
    </source>
</reference>